<dbReference type="Pfam" id="PF07651">
    <property type="entry name" value="ANTH"/>
    <property type="match status" value="1"/>
</dbReference>
<dbReference type="GO" id="GO:0048268">
    <property type="term" value="P:clathrin coat assembly"/>
    <property type="evidence" value="ECO:0007669"/>
    <property type="project" value="InterPro"/>
</dbReference>
<dbReference type="GO" id="GO:0098894">
    <property type="term" value="C:extrinsic component of presynaptic endocytic zone membrane"/>
    <property type="evidence" value="ECO:0007669"/>
    <property type="project" value="TreeGrafter"/>
</dbReference>
<dbReference type="PANTHER" id="PTHR22951">
    <property type="entry name" value="CLATHRIN ASSEMBLY PROTEIN"/>
    <property type="match status" value="1"/>
</dbReference>
<protein>
    <recommendedName>
        <fullName evidence="1">AP180 N-terminal homology (ANTH) domain-containing protein</fullName>
    </recommendedName>
</protein>
<dbReference type="GO" id="GO:0005546">
    <property type="term" value="F:phosphatidylinositol-4,5-bisphosphate binding"/>
    <property type="evidence" value="ECO:0007669"/>
    <property type="project" value="TreeGrafter"/>
</dbReference>
<name>A0AAV8X479_9CUCU</name>
<evidence type="ECO:0000313" key="2">
    <source>
        <dbReference type="EMBL" id="KAJ8933332.1"/>
    </source>
</evidence>
<dbReference type="GO" id="GO:0000149">
    <property type="term" value="F:SNARE binding"/>
    <property type="evidence" value="ECO:0007669"/>
    <property type="project" value="TreeGrafter"/>
</dbReference>
<dbReference type="GO" id="GO:0072583">
    <property type="term" value="P:clathrin-dependent endocytosis"/>
    <property type="evidence" value="ECO:0007669"/>
    <property type="project" value="InterPro"/>
</dbReference>
<gene>
    <name evidence="2" type="ORF">NQ318_013183</name>
</gene>
<organism evidence="2 3">
    <name type="scientific">Aromia moschata</name>
    <dbReference type="NCBI Taxonomy" id="1265417"/>
    <lineage>
        <taxon>Eukaryota</taxon>
        <taxon>Metazoa</taxon>
        <taxon>Ecdysozoa</taxon>
        <taxon>Arthropoda</taxon>
        <taxon>Hexapoda</taxon>
        <taxon>Insecta</taxon>
        <taxon>Pterygota</taxon>
        <taxon>Neoptera</taxon>
        <taxon>Endopterygota</taxon>
        <taxon>Coleoptera</taxon>
        <taxon>Polyphaga</taxon>
        <taxon>Cucujiformia</taxon>
        <taxon>Chrysomeloidea</taxon>
        <taxon>Cerambycidae</taxon>
        <taxon>Cerambycinae</taxon>
        <taxon>Callichromatini</taxon>
        <taxon>Aromia</taxon>
    </lineage>
</organism>
<keyword evidence="3" id="KW-1185">Reference proteome</keyword>
<dbReference type="EMBL" id="JAPWTK010001238">
    <property type="protein sequence ID" value="KAJ8933332.1"/>
    <property type="molecule type" value="Genomic_DNA"/>
</dbReference>
<proteinExistence type="predicted"/>
<dbReference type="InterPro" id="IPR045192">
    <property type="entry name" value="AP180-like"/>
</dbReference>
<dbReference type="Gene3D" id="1.20.58.150">
    <property type="entry name" value="ANTH domain"/>
    <property type="match status" value="1"/>
</dbReference>
<dbReference type="Proteomes" id="UP001162162">
    <property type="component" value="Unassembled WGS sequence"/>
</dbReference>
<evidence type="ECO:0000313" key="3">
    <source>
        <dbReference type="Proteomes" id="UP001162162"/>
    </source>
</evidence>
<dbReference type="GO" id="GO:0030136">
    <property type="term" value="C:clathrin-coated vesicle"/>
    <property type="evidence" value="ECO:0007669"/>
    <property type="project" value="InterPro"/>
</dbReference>
<dbReference type="GO" id="GO:0005905">
    <property type="term" value="C:clathrin-coated pit"/>
    <property type="evidence" value="ECO:0007669"/>
    <property type="project" value="TreeGrafter"/>
</dbReference>
<dbReference type="AlphaFoldDB" id="A0AAV8X479"/>
<dbReference type="InterPro" id="IPR011417">
    <property type="entry name" value="ANTH_dom"/>
</dbReference>
<dbReference type="GO" id="GO:0005545">
    <property type="term" value="F:1-phosphatidylinositol binding"/>
    <property type="evidence" value="ECO:0007669"/>
    <property type="project" value="InterPro"/>
</dbReference>
<feature type="domain" description="AP180 N-terminal homology (ANTH)" evidence="1">
    <location>
        <begin position="1"/>
        <end position="59"/>
    </location>
</feature>
<accession>A0AAV8X479</accession>
<sequence>MNKKQCREALDLYKKFLIRMDRVAEFLKVAENIGIDKGDIPDLTRAPNSLLDALEQHLASLEGNTPTAVTNQKILKTACRLCLAQVTLSVSGRRHFQTGRSGRRRGGPESICSANDNTVTAPSTQMQSTNALDDLLSLAPATSAATTNGDFFSITTSSADSTNTSSNIWANNGFSATTNAFQQPAAQPFTAANDLSGLSNTNEPSVF</sequence>
<dbReference type="GO" id="GO:0016185">
    <property type="term" value="P:synaptic vesicle budding from presynaptic endocytic zone membrane"/>
    <property type="evidence" value="ECO:0007669"/>
    <property type="project" value="TreeGrafter"/>
</dbReference>
<dbReference type="GO" id="GO:0032050">
    <property type="term" value="F:clathrin heavy chain binding"/>
    <property type="evidence" value="ECO:0007669"/>
    <property type="project" value="TreeGrafter"/>
</dbReference>
<dbReference type="SUPFAM" id="SSF89009">
    <property type="entry name" value="GAT-like domain"/>
    <property type="match status" value="1"/>
</dbReference>
<comment type="caution">
    <text evidence="2">The sequence shown here is derived from an EMBL/GenBank/DDBJ whole genome shotgun (WGS) entry which is preliminary data.</text>
</comment>
<reference evidence="2" key="1">
    <citation type="journal article" date="2023" name="Insect Mol. Biol.">
        <title>Genome sequencing provides insights into the evolution of gene families encoding plant cell wall-degrading enzymes in longhorned beetles.</title>
        <authorList>
            <person name="Shin N.R."/>
            <person name="Okamura Y."/>
            <person name="Kirsch R."/>
            <person name="Pauchet Y."/>
        </authorList>
    </citation>
    <scope>NUCLEOTIDE SEQUENCE</scope>
    <source>
        <strain evidence="2">AMC_N1</strain>
    </source>
</reference>
<dbReference type="InterPro" id="IPR014712">
    <property type="entry name" value="ANTH_dom_sf"/>
</dbReference>
<dbReference type="GO" id="GO:0008021">
    <property type="term" value="C:synaptic vesicle"/>
    <property type="evidence" value="ECO:0007669"/>
    <property type="project" value="TreeGrafter"/>
</dbReference>
<dbReference type="PANTHER" id="PTHR22951:SF5">
    <property type="entry name" value="PHOSPHATIDYLINOSITOL-BINDING CLATHRIN ASSEMBLY PROTEIN LAP"/>
    <property type="match status" value="1"/>
</dbReference>
<evidence type="ECO:0000259" key="1">
    <source>
        <dbReference type="Pfam" id="PF07651"/>
    </source>
</evidence>